<sequence>MYKDLKFPVLIVHRDIKADTVAGDRVRAIAQELTQDGFSILPTASAAEGRIVASTHHGLACILVAAEGAGENSRLLQDMVELIRVARVRAPQLPIFALGEQVTIENAPAEAMADLNHLRGILYLYEDTVSFLARQVARAAHNYLDGLLPPFFKALVQHTAQSNYSWHTPGHGGGVAYRKSPVGQAFHQFFGENTLRSDLSVSVPELGSLLDHTGPLAEAEARAARNFGADHTFFVINGTSTANKIVWHSMVGRDDLVLVDRNCHKSILHSIIMTGAIPLYLCPERNELGIIGPIPLSEFSRESIQAKIDASPLARGRAPRVKLAVVTNSTYDGLCYNAEMVKQALGDSVEVLHFDEAWYAYAAFHEFYAGRYGMGTRCDARSPLVFTTHSTHKLLAAFSQASMIHVQDGGQRQLDRDRFNEAFMMHISTSPQYGIIASLDVASAMMEGPAGRSLIQETFDEALSFRRALANVRRNLDAEDWWFSIWQPGAADGADSLSTADWVLQPDADWHGFGEVASDYVLLDPIKVTLVMPGLNAAGRLEQRGIPAAVVSKFLWERGLVVEKTGLYSFLVLFSMGITKGKWSTLLTELLEFKRSYDANLPLIDVLPSIAHAGGGRYQGMGLRDLCDALHGCYRDNATAKALKSMYTVLPEVAIKPANAYDRLVRGEVEAVPIDQLQGRIAAVMLVPYPPGIPLIMPGERFTAATRSILDYLAFARTFDQAFPGFDIDVHGLQTEAGEYCVDCLVE</sequence>
<dbReference type="Gene3D" id="3.40.640.10">
    <property type="entry name" value="Type I PLP-dependent aspartate aminotransferase-like (Major domain)"/>
    <property type="match status" value="1"/>
</dbReference>
<dbReference type="PROSITE" id="PS00703">
    <property type="entry name" value="OKR_DC_1"/>
    <property type="match status" value="1"/>
</dbReference>
<dbReference type="Gene3D" id="3.90.1150.10">
    <property type="entry name" value="Aspartate Aminotransferase, domain 1"/>
    <property type="match status" value="1"/>
</dbReference>
<dbReference type="InterPro" id="IPR036633">
    <property type="entry name" value="Prn/Lys/Arg_de-COase_C_sf"/>
</dbReference>
<dbReference type="SUPFAM" id="SSF53383">
    <property type="entry name" value="PLP-dependent transferases"/>
    <property type="match status" value="1"/>
</dbReference>
<evidence type="ECO:0000256" key="2">
    <source>
        <dbReference type="ARBA" id="ARBA00022793"/>
    </source>
</evidence>
<dbReference type="Gene3D" id="3.40.50.2300">
    <property type="match status" value="1"/>
</dbReference>
<dbReference type="PANTHER" id="PTHR45229:SF3">
    <property type="entry name" value="BIODEGRADATIVE ARGININE DECARBOXYLASE"/>
    <property type="match status" value="1"/>
</dbReference>
<dbReference type="PANTHER" id="PTHR45229">
    <property type="entry name" value="CONSTITUTIVE ORNITHINE DECARBOXYLASE"/>
    <property type="match status" value="1"/>
</dbReference>
<dbReference type="InterPro" id="IPR005308">
    <property type="entry name" value="OKR_de-COase_N"/>
</dbReference>
<dbReference type="GO" id="GO:0005829">
    <property type="term" value="C:cytosol"/>
    <property type="evidence" value="ECO:0007669"/>
    <property type="project" value="TreeGrafter"/>
</dbReference>
<evidence type="ECO:0000256" key="1">
    <source>
        <dbReference type="ARBA" id="ARBA00010671"/>
    </source>
</evidence>
<dbReference type="Proteomes" id="UP000199460">
    <property type="component" value="Unassembled WGS sequence"/>
</dbReference>
<dbReference type="InterPro" id="IPR000310">
    <property type="entry name" value="Orn/Lys/Arg_deCO2ase_major_dom"/>
</dbReference>
<reference evidence="8" key="1">
    <citation type="submission" date="2016-10" db="EMBL/GenBank/DDBJ databases">
        <authorList>
            <person name="Varghese N."/>
            <person name="Submissions S."/>
        </authorList>
    </citation>
    <scope>NUCLEOTIDE SEQUENCE [LARGE SCALE GENOMIC DNA]</scope>
    <source>
        <strain evidence="8">JCM 18416</strain>
    </source>
</reference>
<dbReference type="Pfam" id="PF03711">
    <property type="entry name" value="OKR_DC_1_C"/>
    <property type="match status" value="1"/>
</dbReference>
<dbReference type="SUPFAM" id="SSF55904">
    <property type="entry name" value="Ornithine decarboxylase C-terminal domain"/>
    <property type="match status" value="1"/>
</dbReference>
<name>A0A1H0RBI3_9GAMM</name>
<keyword evidence="3 5" id="KW-0663">Pyridoxal phosphate</keyword>
<dbReference type="GO" id="GO:0006527">
    <property type="term" value="P:L-arginine catabolic process"/>
    <property type="evidence" value="ECO:0007669"/>
    <property type="project" value="TreeGrafter"/>
</dbReference>
<evidence type="ECO:0000256" key="4">
    <source>
        <dbReference type="ARBA" id="ARBA00023239"/>
    </source>
</evidence>
<dbReference type="InterPro" id="IPR008286">
    <property type="entry name" value="Prn/Lys/Arg_de-COase_C"/>
</dbReference>
<dbReference type="EMBL" id="FNJJ01000003">
    <property type="protein sequence ID" value="SDP26972.1"/>
    <property type="molecule type" value="Genomic_DNA"/>
</dbReference>
<feature type="domain" description="Orn/Lys/Arg decarboxylases family 1 pyridoxal-P attachment site" evidence="6">
    <location>
        <begin position="388"/>
        <end position="402"/>
    </location>
</feature>
<organism evidence="7 8">
    <name type="scientific">Ectopseudomonas guguanensis</name>
    <dbReference type="NCBI Taxonomy" id="1198456"/>
    <lineage>
        <taxon>Bacteria</taxon>
        <taxon>Pseudomonadati</taxon>
        <taxon>Pseudomonadota</taxon>
        <taxon>Gammaproteobacteria</taxon>
        <taxon>Pseudomonadales</taxon>
        <taxon>Pseudomonadaceae</taxon>
        <taxon>Ectopseudomonas</taxon>
    </lineage>
</organism>
<feature type="modified residue" description="N6-(pyridoxal phosphate)lysine" evidence="5">
    <location>
        <position position="393"/>
    </location>
</feature>
<dbReference type="InterPro" id="IPR011193">
    <property type="entry name" value="Orn/lys/arg_de-COase"/>
</dbReference>
<accession>A0A1H0RBI3</accession>
<dbReference type="AlphaFoldDB" id="A0A1H0RBI3"/>
<evidence type="ECO:0000259" key="6">
    <source>
        <dbReference type="PROSITE" id="PS00703"/>
    </source>
</evidence>
<dbReference type="OrthoDB" id="9761189at2"/>
<keyword evidence="8" id="KW-1185">Reference proteome</keyword>
<dbReference type="InterPro" id="IPR015424">
    <property type="entry name" value="PyrdxlP-dep_Trfase"/>
</dbReference>
<evidence type="ECO:0000256" key="5">
    <source>
        <dbReference type="PIRSR" id="PIRSR009393-1"/>
    </source>
</evidence>
<keyword evidence="2" id="KW-0210">Decarboxylase</keyword>
<dbReference type="Gene3D" id="3.90.100.10">
    <property type="entry name" value="Orn/Lys/Arg decarboxylase, C-terminal domain"/>
    <property type="match status" value="1"/>
</dbReference>
<dbReference type="GO" id="GO:0030170">
    <property type="term" value="F:pyridoxal phosphate binding"/>
    <property type="evidence" value="ECO:0007669"/>
    <property type="project" value="TreeGrafter"/>
</dbReference>
<dbReference type="RefSeq" id="WP_090428646.1">
    <property type="nucleotide sequence ID" value="NZ_FNJJ01000003.1"/>
</dbReference>
<evidence type="ECO:0000313" key="8">
    <source>
        <dbReference type="Proteomes" id="UP000199460"/>
    </source>
</evidence>
<keyword evidence="4" id="KW-0456">Lyase</keyword>
<dbReference type="Pfam" id="PF01276">
    <property type="entry name" value="OKR_DC_1"/>
    <property type="match status" value="1"/>
</dbReference>
<dbReference type="Pfam" id="PF03709">
    <property type="entry name" value="OKR_DC_1_N"/>
    <property type="match status" value="1"/>
</dbReference>
<evidence type="ECO:0000256" key="3">
    <source>
        <dbReference type="ARBA" id="ARBA00022898"/>
    </source>
</evidence>
<comment type="similarity">
    <text evidence="1">Belongs to the Orn/Lys/Arg decarboxylase class-I family.</text>
</comment>
<dbReference type="CDD" id="cd00615">
    <property type="entry name" value="Orn_deC_like"/>
    <property type="match status" value="1"/>
</dbReference>
<dbReference type="InterPro" id="IPR015421">
    <property type="entry name" value="PyrdxlP-dep_Trfase_major"/>
</dbReference>
<gene>
    <name evidence="7" type="ORF">SAMN05216213_103222</name>
</gene>
<dbReference type="FunFam" id="3.40.640.10:FF:000008">
    <property type="entry name" value="Lysine decarboxylase, inducible"/>
    <property type="match status" value="1"/>
</dbReference>
<evidence type="ECO:0000313" key="7">
    <source>
        <dbReference type="EMBL" id="SDP26972.1"/>
    </source>
</evidence>
<dbReference type="PIRSF" id="PIRSF009393">
    <property type="entry name" value="Orn_decarb"/>
    <property type="match status" value="1"/>
</dbReference>
<protein>
    <submittedName>
        <fullName evidence="7">Arginine decarboxylase</fullName>
    </submittedName>
</protein>
<dbReference type="GO" id="GO:0008792">
    <property type="term" value="F:arginine decarboxylase activity"/>
    <property type="evidence" value="ECO:0007669"/>
    <property type="project" value="TreeGrafter"/>
</dbReference>
<proteinExistence type="inferred from homology"/>
<dbReference type="InterPro" id="IPR015422">
    <property type="entry name" value="PyrdxlP-dep_Trfase_small"/>
</dbReference>
<dbReference type="GeneID" id="300930909"/>